<evidence type="ECO:0000313" key="1">
    <source>
        <dbReference type="EMBL" id="JAH35490.1"/>
    </source>
</evidence>
<dbReference type="AlphaFoldDB" id="A0A0E9S4A3"/>
<protein>
    <submittedName>
        <fullName evidence="1">Uncharacterized protein</fullName>
    </submittedName>
</protein>
<reference evidence="1" key="1">
    <citation type="submission" date="2014-11" db="EMBL/GenBank/DDBJ databases">
        <authorList>
            <person name="Amaro Gonzalez C."/>
        </authorList>
    </citation>
    <scope>NUCLEOTIDE SEQUENCE</scope>
</reference>
<name>A0A0E9S4A3_ANGAN</name>
<organism evidence="1">
    <name type="scientific">Anguilla anguilla</name>
    <name type="common">European freshwater eel</name>
    <name type="synonym">Muraena anguilla</name>
    <dbReference type="NCBI Taxonomy" id="7936"/>
    <lineage>
        <taxon>Eukaryota</taxon>
        <taxon>Metazoa</taxon>
        <taxon>Chordata</taxon>
        <taxon>Craniata</taxon>
        <taxon>Vertebrata</taxon>
        <taxon>Euteleostomi</taxon>
        <taxon>Actinopterygii</taxon>
        <taxon>Neopterygii</taxon>
        <taxon>Teleostei</taxon>
        <taxon>Anguilliformes</taxon>
        <taxon>Anguillidae</taxon>
        <taxon>Anguilla</taxon>
    </lineage>
</organism>
<accession>A0A0E9S4A3</accession>
<sequence>MTMTAIAIMNRIKNMLEDDFSPFQKVFLFGHCSVGN</sequence>
<reference evidence="1" key="2">
    <citation type="journal article" date="2015" name="Fish Shellfish Immunol.">
        <title>Early steps in the European eel (Anguilla anguilla)-Vibrio vulnificus interaction in the gills: Role of the RtxA13 toxin.</title>
        <authorList>
            <person name="Callol A."/>
            <person name="Pajuelo D."/>
            <person name="Ebbesson L."/>
            <person name="Teles M."/>
            <person name="MacKenzie S."/>
            <person name="Amaro C."/>
        </authorList>
    </citation>
    <scope>NUCLEOTIDE SEQUENCE</scope>
</reference>
<proteinExistence type="predicted"/>
<dbReference type="EMBL" id="GBXM01073087">
    <property type="protein sequence ID" value="JAH35490.1"/>
    <property type="molecule type" value="Transcribed_RNA"/>
</dbReference>